<feature type="transmembrane region" description="Helical" evidence="1">
    <location>
        <begin position="155"/>
        <end position="174"/>
    </location>
</feature>
<feature type="transmembrane region" description="Helical" evidence="1">
    <location>
        <begin position="211"/>
        <end position="230"/>
    </location>
</feature>
<proteinExistence type="predicted"/>
<sequence>MKSKELLRFFIYTFLISWSIWGIAILKSYSVLEFSPSYKIFIYLGSYGPSIVAIILTAIYGGKDKVRRLLKSGLHRKYNMGSCFYMFLLMPGILFFAYLFTNYAWDLKFELPLFQKPLLLIVVFFYILILGGPLGEEFGWRGFALNRLLDKYTPVTASILLGFIWTIWHIPLFFIEGSVQQDINFVGYMIFTIILSILITNLFIKTNRSVFAVIVFHTTSNLSIGLFPIFTSLKGGVSILFFMLLFLSIIILLNKDRMFKKRKEKLEEN</sequence>
<feature type="transmembrane region" description="Helical" evidence="1">
    <location>
        <begin position="41"/>
        <end position="62"/>
    </location>
</feature>
<dbReference type="EMBL" id="WSFT01000016">
    <property type="protein sequence ID" value="MBS4537489.1"/>
    <property type="molecule type" value="Genomic_DNA"/>
</dbReference>
<dbReference type="Proteomes" id="UP000724672">
    <property type="component" value="Unassembled WGS sequence"/>
</dbReference>
<keyword evidence="3" id="KW-0645">Protease</keyword>
<dbReference type="AlphaFoldDB" id="A0A942Z814"/>
<evidence type="ECO:0000256" key="1">
    <source>
        <dbReference type="SAM" id="Phobius"/>
    </source>
</evidence>
<dbReference type="Pfam" id="PF02517">
    <property type="entry name" value="Rce1-like"/>
    <property type="match status" value="1"/>
</dbReference>
<keyword evidence="1" id="KW-0472">Membrane</keyword>
<dbReference type="InterPro" id="IPR003675">
    <property type="entry name" value="Rce1/LyrA-like_dom"/>
</dbReference>
<reference evidence="3" key="1">
    <citation type="submission" date="2019-12" db="EMBL/GenBank/DDBJ databases">
        <title>Clostridiaceae gen. nov. sp. nov., isolated from sediment in Xinjiang, China.</title>
        <authorList>
            <person name="Zhang R."/>
        </authorList>
    </citation>
    <scope>NUCLEOTIDE SEQUENCE</scope>
    <source>
        <strain evidence="3">D2Q-11</strain>
    </source>
</reference>
<dbReference type="RefSeq" id="WP_203365413.1">
    <property type="nucleotide sequence ID" value="NZ_WSFT01000016.1"/>
</dbReference>
<dbReference type="GO" id="GO:0008237">
    <property type="term" value="F:metallopeptidase activity"/>
    <property type="evidence" value="ECO:0007669"/>
    <property type="project" value="UniProtKB-KW"/>
</dbReference>
<accession>A0A942Z814</accession>
<evidence type="ECO:0000313" key="3">
    <source>
        <dbReference type="EMBL" id="MBS4537489.1"/>
    </source>
</evidence>
<keyword evidence="4" id="KW-1185">Reference proteome</keyword>
<feature type="transmembrane region" description="Helical" evidence="1">
    <location>
        <begin position="9"/>
        <end position="29"/>
    </location>
</feature>
<dbReference type="GO" id="GO:0080120">
    <property type="term" value="P:CAAX-box protein maturation"/>
    <property type="evidence" value="ECO:0007669"/>
    <property type="project" value="UniProtKB-ARBA"/>
</dbReference>
<organism evidence="3 4">
    <name type="scientific">Anaeromonas frigoriresistens</name>
    <dbReference type="NCBI Taxonomy" id="2683708"/>
    <lineage>
        <taxon>Bacteria</taxon>
        <taxon>Bacillati</taxon>
        <taxon>Bacillota</taxon>
        <taxon>Tissierellia</taxon>
        <taxon>Tissierellales</taxon>
        <taxon>Thermohalobacteraceae</taxon>
        <taxon>Anaeromonas</taxon>
    </lineage>
</organism>
<keyword evidence="1" id="KW-0812">Transmembrane</keyword>
<dbReference type="PANTHER" id="PTHR35797:SF1">
    <property type="entry name" value="PROTEASE"/>
    <property type="match status" value="1"/>
</dbReference>
<dbReference type="GO" id="GO:0004175">
    <property type="term" value="F:endopeptidase activity"/>
    <property type="evidence" value="ECO:0007669"/>
    <property type="project" value="UniProtKB-ARBA"/>
</dbReference>
<dbReference type="PANTHER" id="PTHR35797">
    <property type="entry name" value="PROTEASE-RELATED"/>
    <property type="match status" value="1"/>
</dbReference>
<feature type="transmembrane region" description="Helical" evidence="1">
    <location>
        <begin position="117"/>
        <end position="134"/>
    </location>
</feature>
<feature type="transmembrane region" description="Helical" evidence="1">
    <location>
        <begin position="236"/>
        <end position="253"/>
    </location>
</feature>
<dbReference type="InterPro" id="IPR042150">
    <property type="entry name" value="MmRce1-like"/>
</dbReference>
<keyword evidence="3" id="KW-0378">Hydrolase</keyword>
<feature type="transmembrane region" description="Helical" evidence="1">
    <location>
        <begin position="83"/>
        <end position="105"/>
    </location>
</feature>
<protein>
    <submittedName>
        <fullName evidence="3">CPBP family intramembrane metalloprotease</fullName>
    </submittedName>
</protein>
<keyword evidence="1" id="KW-1133">Transmembrane helix</keyword>
<feature type="transmembrane region" description="Helical" evidence="1">
    <location>
        <begin position="186"/>
        <end position="204"/>
    </location>
</feature>
<feature type="domain" description="CAAX prenyl protease 2/Lysostaphin resistance protein A-like" evidence="2">
    <location>
        <begin position="121"/>
        <end position="222"/>
    </location>
</feature>
<keyword evidence="3" id="KW-0482">Metalloprotease</keyword>
<comment type="caution">
    <text evidence="3">The sequence shown here is derived from an EMBL/GenBank/DDBJ whole genome shotgun (WGS) entry which is preliminary data.</text>
</comment>
<evidence type="ECO:0000259" key="2">
    <source>
        <dbReference type="Pfam" id="PF02517"/>
    </source>
</evidence>
<name>A0A942Z814_9FIRM</name>
<evidence type="ECO:0000313" key="4">
    <source>
        <dbReference type="Proteomes" id="UP000724672"/>
    </source>
</evidence>
<gene>
    <name evidence="3" type="ORF">GOQ27_03390</name>
</gene>